<dbReference type="Gene3D" id="1.10.246.220">
    <property type="match status" value="1"/>
</dbReference>
<gene>
    <name evidence="4" type="ORF">OSTLU_30413</name>
</gene>
<dbReference type="PANTHER" id="PTHR47122">
    <property type="entry name" value="MYB-LIKE DNA-BINDING DOMAIN CONTAINING PROTEIN, EXPRESSED"/>
    <property type="match status" value="1"/>
</dbReference>
<protein>
    <submittedName>
        <fullName evidence="4">Uncharacterized protein</fullName>
    </submittedName>
</protein>
<dbReference type="EMBL" id="CP000583">
    <property type="protein sequence ID" value="ABO95150.1"/>
    <property type="molecule type" value="Genomic_DNA"/>
</dbReference>
<feature type="region of interest" description="Disordered" evidence="1">
    <location>
        <begin position="299"/>
        <end position="410"/>
    </location>
</feature>
<dbReference type="SUPFAM" id="SSF46689">
    <property type="entry name" value="Homeodomain-like"/>
    <property type="match status" value="1"/>
</dbReference>
<evidence type="ECO:0000313" key="4">
    <source>
        <dbReference type="EMBL" id="ABO95150.1"/>
    </source>
</evidence>
<dbReference type="InterPro" id="IPR017930">
    <property type="entry name" value="Myb_dom"/>
</dbReference>
<dbReference type="InterPro" id="IPR001005">
    <property type="entry name" value="SANT/Myb"/>
</dbReference>
<evidence type="ECO:0000313" key="5">
    <source>
        <dbReference type="Proteomes" id="UP000001568"/>
    </source>
</evidence>
<dbReference type="Proteomes" id="UP000001568">
    <property type="component" value="Chromosome 3"/>
</dbReference>
<sequence>MATMAPSQTPGCHATRAALRRDGAPGAVRGYRFVNRPDVNGDTDAVDQQMAGFVSEAGPFDADPVLKAAEREILSATKAQRRAAAERGALLEHGYGAMLGTGSGSMGNLGMLTASGGSDDDDKASTQSVAYLSGDAASNRSYSPFDVTLDEAAENLLCEFGAPIMDGAIGLIDDEGAEIFVEHNAPPLSSWMSNGNLCGLVAPNDHEPEWASGGGAHGAYAHVPAVIDFGVPGHTEVESIASLRGQYRALFGKDTNSNNRQWILKRLEAFRNGDDFTPPSSRFSSPLSGEDTLMNVGASRFKPQASPKRAAGKRQVKSARSLYDDDAMDEHESPRRGVAAKGRGGKGAKGKRSAEATLPKSAHKKAKSVSDAESNDGDIGKKGSGRAAGKPAGRGKPGENGTGRRSKHHNPWALEEAEALVRGVAQCGGGKWADIKKLGFTAIEHRTAVDLKDKWRNLLRIAMLPQQSVKTVGDKKREIPQELLAKVRELAAKQAKAKAAAESRR</sequence>
<feature type="domain" description="Myb-like" evidence="2">
    <location>
        <begin position="404"/>
        <end position="459"/>
    </location>
</feature>
<dbReference type="PROSITE" id="PS51294">
    <property type="entry name" value="HTH_MYB"/>
    <property type="match status" value="1"/>
</dbReference>
<dbReference type="OMA" id="MDEHESP"/>
<reference evidence="4 5" key="1">
    <citation type="journal article" date="2007" name="Proc. Natl. Acad. Sci. U.S.A.">
        <title>The tiny eukaryote Ostreococcus provides genomic insights into the paradox of plankton speciation.</title>
        <authorList>
            <person name="Palenik B."/>
            <person name="Grimwood J."/>
            <person name="Aerts A."/>
            <person name="Rouze P."/>
            <person name="Salamov A."/>
            <person name="Putnam N."/>
            <person name="Dupont C."/>
            <person name="Jorgensen R."/>
            <person name="Derelle E."/>
            <person name="Rombauts S."/>
            <person name="Zhou K."/>
            <person name="Otillar R."/>
            <person name="Merchant S.S."/>
            <person name="Podell S."/>
            <person name="Gaasterland T."/>
            <person name="Napoli C."/>
            <person name="Gendler K."/>
            <person name="Manuell A."/>
            <person name="Tai V."/>
            <person name="Vallon O."/>
            <person name="Piganeau G."/>
            <person name="Jancek S."/>
            <person name="Heijde M."/>
            <person name="Jabbari K."/>
            <person name="Bowler C."/>
            <person name="Lohr M."/>
            <person name="Robbens S."/>
            <person name="Werner G."/>
            <person name="Dubchak I."/>
            <person name="Pazour G.J."/>
            <person name="Ren Q."/>
            <person name="Paulsen I."/>
            <person name="Delwiche C."/>
            <person name="Schmutz J."/>
            <person name="Rokhsar D."/>
            <person name="Van de Peer Y."/>
            <person name="Moreau H."/>
            <person name="Grigoriev I.V."/>
        </authorList>
    </citation>
    <scope>NUCLEOTIDE SEQUENCE [LARGE SCALE GENOMIC DNA]</scope>
    <source>
        <strain evidence="4 5">CCE9901</strain>
    </source>
</reference>
<feature type="domain" description="HTH myb-type" evidence="3">
    <location>
        <begin position="404"/>
        <end position="463"/>
    </location>
</feature>
<evidence type="ECO:0000259" key="2">
    <source>
        <dbReference type="PROSITE" id="PS50090"/>
    </source>
</evidence>
<dbReference type="OrthoDB" id="497289at2759"/>
<dbReference type="CDD" id="cd11660">
    <property type="entry name" value="SANT_TRF"/>
    <property type="match status" value="1"/>
</dbReference>
<dbReference type="PANTHER" id="PTHR47122:SF8">
    <property type="entry name" value="MYB-LIKE DOMAIN-CONTAINING PROTEIN"/>
    <property type="match status" value="1"/>
</dbReference>
<dbReference type="Pfam" id="PF00249">
    <property type="entry name" value="Myb_DNA-binding"/>
    <property type="match status" value="1"/>
</dbReference>
<dbReference type="AlphaFoldDB" id="A4RTW7"/>
<dbReference type="HOGENOM" id="CLU_557072_0_0_1"/>
<dbReference type="GeneID" id="5000822"/>
<keyword evidence="5" id="KW-1185">Reference proteome</keyword>
<dbReference type="SMART" id="SM00717">
    <property type="entry name" value="SANT"/>
    <property type="match status" value="1"/>
</dbReference>
<dbReference type="RefSeq" id="XP_001416857.1">
    <property type="nucleotide sequence ID" value="XM_001416820.1"/>
</dbReference>
<accession>A4RTW7</accession>
<dbReference type="KEGG" id="olu:OSTLU_30413"/>
<dbReference type="PROSITE" id="PS50090">
    <property type="entry name" value="MYB_LIKE"/>
    <property type="match status" value="1"/>
</dbReference>
<organism evidence="4 5">
    <name type="scientific">Ostreococcus lucimarinus (strain CCE9901)</name>
    <dbReference type="NCBI Taxonomy" id="436017"/>
    <lineage>
        <taxon>Eukaryota</taxon>
        <taxon>Viridiplantae</taxon>
        <taxon>Chlorophyta</taxon>
        <taxon>Mamiellophyceae</taxon>
        <taxon>Mamiellales</taxon>
        <taxon>Bathycoccaceae</taxon>
        <taxon>Ostreococcus</taxon>
    </lineage>
</organism>
<dbReference type="InterPro" id="IPR009057">
    <property type="entry name" value="Homeodomain-like_sf"/>
</dbReference>
<evidence type="ECO:0000256" key="1">
    <source>
        <dbReference type="SAM" id="MobiDB-lite"/>
    </source>
</evidence>
<dbReference type="eggNOG" id="ENOG502QWKN">
    <property type="taxonomic scope" value="Eukaryota"/>
</dbReference>
<evidence type="ECO:0000259" key="3">
    <source>
        <dbReference type="PROSITE" id="PS51294"/>
    </source>
</evidence>
<name>A4RTW7_OSTLU</name>
<proteinExistence type="predicted"/>
<dbReference type="Gramene" id="ABO95150">
    <property type="protein sequence ID" value="ABO95150"/>
    <property type="gene ID" value="OSTLU_30413"/>
</dbReference>